<organism evidence="2 3">
    <name type="scientific">Winogradskyella pulchriflava</name>
    <dbReference type="NCBI Taxonomy" id="1110688"/>
    <lineage>
        <taxon>Bacteria</taxon>
        <taxon>Pseudomonadati</taxon>
        <taxon>Bacteroidota</taxon>
        <taxon>Flavobacteriia</taxon>
        <taxon>Flavobacteriales</taxon>
        <taxon>Flavobacteriaceae</taxon>
        <taxon>Winogradskyella</taxon>
    </lineage>
</organism>
<accession>A0ABV6QB04</accession>
<evidence type="ECO:0000256" key="1">
    <source>
        <dbReference type="SAM" id="SignalP"/>
    </source>
</evidence>
<evidence type="ECO:0000313" key="3">
    <source>
        <dbReference type="Proteomes" id="UP001589832"/>
    </source>
</evidence>
<evidence type="ECO:0008006" key="4">
    <source>
        <dbReference type="Google" id="ProtNLM"/>
    </source>
</evidence>
<feature type="signal peptide" evidence="1">
    <location>
        <begin position="1"/>
        <end position="21"/>
    </location>
</feature>
<proteinExistence type="predicted"/>
<dbReference type="Gene3D" id="2.40.160.20">
    <property type="match status" value="1"/>
</dbReference>
<reference evidence="2 3" key="1">
    <citation type="submission" date="2024-09" db="EMBL/GenBank/DDBJ databases">
        <authorList>
            <person name="Sun Q."/>
            <person name="Mori K."/>
        </authorList>
    </citation>
    <scope>NUCLEOTIDE SEQUENCE [LARGE SCALE GENOMIC DNA]</scope>
    <source>
        <strain evidence="2 3">NCAIM B.02481</strain>
    </source>
</reference>
<dbReference type="EMBL" id="JBHLTQ010000006">
    <property type="protein sequence ID" value="MFC0605474.1"/>
    <property type="molecule type" value="Genomic_DNA"/>
</dbReference>
<name>A0ABV6QB04_9FLAO</name>
<sequence length="203" mass="22406">MNRNFFITSTTVLFFCLFSYAQDTDSDKDTYRNQGFFNISKISFGKSNKIKQEVFISGEGNFFSDLDTAGSDTWSFQTINGFFLSPSFSLGIGIGLENHDNPDFNVLPLFLDARAYFSDDGESLYTFLDIGPTIKLDGNESGLNKGVIFNLGIGYKFQVADNLFLVSDAFFSHKTVSLTDEGIGKSDNIVKVNGLGLSLGVIF</sequence>
<dbReference type="Proteomes" id="UP001589832">
    <property type="component" value="Unassembled WGS sequence"/>
</dbReference>
<comment type="caution">
    <text evidence="2">The sequence shown here is derived from an EMBL/GenBank/DDBJ whole genome shotgun (WGS) entry which is preliminary data.</text>
</comment>
<keyword evidence="1" id="KW-0732">Signal</keyword>
<dbReference type="RefSeq" id="WP_386064705.1">
    <property type="nucleotide sequence ID" value="NZ_JBHLTQ010000006.1"/>
</dbReference>
<keyword evidence="3" id="KW-1185">Reference proteome</keyword>
<gene>
    <name evidence="2" type="ORF">ACFFGA_12960</name>
</gene>
<protein>
    <recommendedName>
        <fullName evidence="4">Outer membrane protein beta-barrel domain-containing protein</fullName>
    </recommendedName>
</protein>
<evidence type="ECO:0000313" key="2">
    <source>
        <dbReference type="EMBL" id="MFC0605474.1"/>
    </source>
</evidence>
<feature type="chain" id="PRO_5046988111" description="Outer membrane protein beta-barrel domain-containing protein" evidence="1">
    <location>
        <begin position="22"/>
        <end position="203"/>
    </location>
</feature>